<sequence>MEWTGARYADSPTVTASTRVDAAPPRVWRWVTDITVMPELSAELQSVQWTGESRGPALGATFVGTNYNPAIGQWQAPAKIIACQENTEFAWAVGDPDNPAAVWRFRLDADGTDPAVTTLSYTAQLGPGPSGLSAAIEAMPEKEQKIVFVRLREFESAITATVAAIKDLAEGDGR</sequence>
<protein>
    <submittedName>
        <fullName evidence="1">Cyclase</fullName>
    </submittedName>
</protein>
<accession>A0AA91PBC7</accession>
<dbReference type="AlphaFoldDB" id="A0AA91PBC7"/>
<evidence type="ECO:0000313" key="1">
    <source>
        <dbReference type="EMBL" id="OSC26628.1"/>
    </source>
</evidence>
<evidence type="ECO:0000313" key="2">
    <source>
        <dbReference type="Proteomes" id="UP000193577"/>
    </source>
</evidence>
<dbReference type="SUPFAM" id="SSF55961">
    <property type="entry name" value="Bet v1-like"/>
    <property type="match status" value="1"/>
</dbReference>
<dbReference type="InterPro" id="IPR019587">
    <property type="entry name" value="Polyketide_cyclase/dehydratase"/>
</dbReference>
<dbReference type="Pfam" id="PF10604">
    <property type="entry name" value="Polyketide_cyc2"/>
    <property type="match status" value="1"/>
</dbReference>
<gene>
    <name evidence="1" type="ORF">B8W67_18405</name>
</gene>
<dbReference type="Proteomes" id="UP000193577">
    <property type="component" value="Unassembled WGS sequence"/>
</dbReference>
<organism evidence="1 2">
    <name type="scientific">Mycolicibacillus koreensis</name>
    <dbReference type="NCBI Taxonomy" id="1069220"/>
    <lineage>
        <taxon>Bacteria</taxon>
        <taxon>Bacillati</taxon>
        <taxon>Actinomycetota</taxon>
        <taxon>Actinomycetes</taxon>
        <taxon>Mycobacteriales</taxon>
        <taxon>Mycobacteriaceae</taxon>
        <taxon>Mycolicibacillus</taxon>
    </lineage>
</organism>
<dbReference type="InterPro" id="IPR023393">
    <property type="entry name" value="START-like_dom_sf"/>
</dbReference>
<dbReference type="EMBL" id="NCXO01000062">
    <property type="protein sequence ID" value="OSC26628.1"/>
    <property type="molecule type" value="Genomic_DNA"/>
</dbReference>
<name>A0AA91PBC7_9MYCO</name>
<dbReference type="RefSeq" id="WP_085305542.1">
    <property type="nucleotide sequence ID" value="NZ_AP022594.1"/>
</dbReference>
<dbReference type="CDD" id="cd07812">
    <property type="entry name" value="SRPBCC"/>
    <property type="match status" value="1"/>
</dbReference>
<reference evidence="1 2" key="1">
    <citation type="submission" date="2017-04" db="EMBL/GenBank/DDBJ databases">
        <title>The new phylogeny of genus Mycobacterium.</title>
        <authorList>
            <person name="Tortoli E."/>
            <person name="Trovato A."/>
            <person name="Cirillo D.M."/>
        </authorList>
    </citation>
    <scope>NUCLEOTIDE SEQUENCE [LARGE SCALE GENOMIC DNA]</scope>
    <source>
        <strain evidence="1 2">KCTC 19819</strain>
    </source>
</reference>
<dbReference type="Gene3D" id="3.30.530.20">
    <property type="match status" value="1"/>
</dbReference>
<comment type="caution">
    <text evidence="1">The sequence shown here is derived from an EMBL/GenBank/DDBJ whole genome shotgun (WGS) entry which is preliminary data.</text>
</comment>
<keyword evidence="2" id="KW-1185">Reference proteome</keyword>
<proteinExistence type="predicted"/>